<evidence type="ECO:0000313" key="1">
    <source>
        <dbReference type="EMBL" id="MCP2310280.1"/>
    </source>
</evidence>
<dbReference type="EMBL" id="JAMZDX010000003">
    <property type="protein sequence ID" value="MCP2310280.1"/>
    <property type="molecule type" value="Genomic_DNA"/>
</dbReference>
<dbReference type="Proteomes" id="UP001206483">
    <property type="component" value="Unassembled WGS sequence"/>
</dbReference>
<proteinExistence type="predicted"/>
<reference evidence="1 2" key="1">
    <citation type="submission" date="2022-06" db="EMBL/GenBank/DDBJ databases">
        <title>Sequencing the genomes of 1000 actinobacteria strains.</title>
        <authorList>
            <person name="Klenk H.-P."/>
        </authorList>
    </citation>
    <scope>NUCLEOTIDE SEQUENCE [LARGE SCALE GENOMIC DNA]</scope>
    <source>
        <strain evidence="1 2">DSM 41656</strain>
    </source>
</reference>
<dbReference type="RefSeq" id="WP_253798077.1">
    <property type="nucleotide sequence ID" value="NZ_BAAAUB010000121.1"/>
</dbReference>
<sequence>MLGDLIGEEQGRTTVQRVVSGAHGLPPTVETSFVASGTLLGVAVNDMGTYSGRLRADGTLEGVGQGVLMSPTGAHATWKGQGVGRFTETGGTSWRGSIVYESDSAEFAGLRGVAGVFEWEVDEAGKSSGKLWAWK</sequence>
<evidence type="ECO:0000313" key="2">
    <source>
        <dbReference type="Proteomes" id="UP001206483"/>
    </source>
</evidence>
<organism evidence="1 2">
    <name type="scientific">Kitasatospora paracochleata</name>
    <dbReference type="NCBI Taxonomy" id="58354"/>
    <lineage>
        <taxon>Bacteria</taxon>
        <taxon>Bacillati</taxon>
        <taxon>Actinomycetota</taxon>
        <taxon>Actinomycetes</taxon>
        <taxon>Kitasatosporales</taxon>
        <taxon>Streptomycetaceae</taxon>
        <taxon>Kitasatospora</taxon>
    </lineage>
</organism>
<keyword evidence="2" id="KW-1185">Reference proteome</keyword>
<comment type="caution">
    <text evidence="1">The sequence shown here is derived from an EMBL/GenBank/DDBJ whole genome shotgun (WGS) entry which is preliminary data.</text>
</comment>
<evidence type="ECO:0008006" key="3">
    <source>
        <dbReference type="Google" id="ProtNLM"/>
    </source>
</evidence>
<protein>
    <recommendedName>
        <fullName evidence="3">DUF3224 domain-containing protein</fullName>
    </recommendedName>
</protein>
<gene>
    <name evidence="1" type="ORF">FHR36_003413</name>
</gene>
<accession>A0ABT1IYP6</accession>
<name>A0ABT1IYP6_9ACTN</name>